<feature type="domain" description="Nudix hydrolase" evidence="1">
    <location>
        <begin position="44"/>
        <end position="187"/>
    </location>
</feature>
<evidence type="ECO:0000259" key="1">
    <source>
        <dbReference type="PROSITE" id="PS51462"/>
    </source>
</evidence>
<evidence type="ECO:0000313" key="2">
    <source>
        <dbReference type="EMBL" id="QEG33279.1"/>
    </source>
</evidence>
<dbReference type="OrthoDB" id="9787476at2"/>
<dbReference type="EMBL" id="CP042913">
    <property type="protein sequence ID" value="QEG33279.1"/>
    <property type="molecule type" value="Genomic_DNA"/>
</dbReference>
<gene>
    <name evidence="2" type="ORF">Pr1d_05400</name>
</gene>
<reference evidence="2 3" key="1">
    <citation type="submission" date="2019-08" db="EMBL/GenBank/DDBJ databases">
        <title>Deep-cultivation of Planctomycetes and their phenomic and genomic characterization uncovers novel biology.</title>
        <authorList>
            <person name="Wiegand S."/>
            <person name="Jogler M."/>
            <person name="Boedeker C."/>
            <person name="Pinto D."/>
            <person name="Vollmers J."/>
            <person name="Rivas-Marin E."/>
            <person name="Kohn T."/>
            <person name="Peeters S.H."/>
            <person name="Heuer A."/>
            <person name="Rast P."/>
            <person name="Oberbeckmann S."/>
            <person name="Bunk B."/>
            <person name="Jeske O."/>
            <person name="Meyerdierks A."/>
            <person name="Storesund J.E."/>
            <person name="Kallscheuer N."/>
            <person name="Luecker S."/>
            <person name="Lage O.M."/>
            <person name="Pohl T."/>
            <person name="Merkel B.J."/>
            <person name="Hornburger P."/>
            <person name="Mueller R.-W."/>
            <person name="Bruemmer F."/>
            <person name="Labrenz M."/>
            <person name="Spormann A.M."/>
            <person name="Op den Camp H."/>
            <person name="Overmann J."/>
            <person name="Amann R."/>
            <person name="Jetten M.S.M."/>
            <person name="Mascher T."/>
            <person name="Medema M.H."/>
            <person name="Devos D.P."/>
            <person name="Kaster A.-K."/>
            <person name="Ovreas L."/>
            <person name="Rohde M."/>
            <person name="Galperin M.Y."/>
            <person name="Jogler C."/>
        </authorList>
    </citation>
    <scope>NUCLEOTIDE SEQUENCE [LARGE SCALE GENOMIC DNA]</scope>
    <source>
        <strain evidence="2 3">Pr1d</strain>
    </source>
</reference>
<protein>
    <submittedName>
        <fullName evidence="2">NUDIX domain protein</fullName>
    </submittedName>
</protein>
<dbReference type="Pfam" id="PF00293">
    <property type="entry name" value="NUDIX"/>
    <property type="match status" value="1"/>
</dbReference>
<dbReference type="PANTHER" id="PTHR43736:SF1">
    <property type="entry name" value="DIHYDRONEOPTERIN TRIPHOSPHATE DIPHOSPHATASE"/>
    <property type="match status" value="1"/>
</dbReference>
<dbReference type="AlphaFoldDB" id="A0A5B9Q6D7"/>
<dbReference type="CDD" id="cd03674">
    <property type="entry name" value="NUDIX_Hydrolase"/>
    <property type="match status" value="1"/>
</dbReference>
<dbReference type="SUPFAM" id="SSF55811">
    <property type="entry name" value="Nudix"/>
    <property type="match status" value="1"/>
</dbReference>
<dbReference type="KEGG" id="bgok:Pr1d_05400"/>
<organism evidence="2 3">
    <name type="scientific">Bythopirellula goksoeyrii</name>
    <dbReference type="NCBI Taxonomy" id="1400387"/>
    <lineage>
        <taxon>Bacteria</taxon>
        <taxon>Pseudomonadati</taxon>
        <taxon>Planctomycetota</taxon>
        <taxon>Planctomycetia</taxon>
        <taxon>Pirellulales</taxon>
        <taxon>Lacipirellulaceae</taxon>
        <taxon>Bythopirellula</taxon>
    </lineage>
</organism>
<dbReference type="InterPro" id="IPR015797">
    <property type="entry name" value="NUDIX_hydrolase-like_dom_sf"/>
</dbReference>
<name>A0A5B9Q6D7_9BACT</name>
<dbReference type="Proteomes" id="UP000323917">
    <property type="component" value="Chromosome"/>
</dbReference>
<dbReference type="PANTHER" id="PTHR43736">
    <property type="entry name" value="ADP-RIBOSE PYROPHOSPHATASE"/>
    <property type="match status" value="1"/>
</dbReference>
<dbReference type="InterPro" id="IPR000086">
    <property type="entry name" value="NUDIX_hydrolase_dom"/>
</dbReference>
<evidence type="ECO:0000313" key="3">
    <source>
        <dbReference type="Proteomes" id="UP000323917"/>
    </source>
</evidence>
<dbReference type="PROSITE" id="PS51462">
    <property type="entry name" value="NUDIX"/>
    <property type="match status" value="1"/>
</dbReference>
<proteinExistence type="predicted"/>
<keyword evidence="3" id="KW-1185">Reference proteome</keyword>
<dbReference type="Gene3D" id="3.90.79.10">
    <property type="entry name" value="Nucleoside Triphosphate Pyrophosphohydrolase"/>
    <property type="match status" value="1"/>
</dbReference>
<dbReference type="RefSeq" id="WP_148072071.1">
    <property type="nucleotide sequence ID" value="NZ_CP042913.1"/>
</dbReference>
<sequence length="190" mass="21493">MHRQPLFELLDRYSAHYPYEAEVAARIRQLVESSPDCFERTCRPGHVTGSAWVLSQDCKKCLLVHHAKLDRWLQPGGHADGDTAIQEVALKEVREETGLVELELPATDGVLVPLDLDVHLIPARYSPTGELIEDAHEHHDVRFLVIARADQPITVSEESHDLGWFTNVEVSQLTDEESVLRMLRKAGPYE</sequence>
<accession>A0A5B9Q6D7</accession>